<comment type="subunit">
    <text evidence="11">Homodimer. The RNAP catalytic core consists of 2 alpha, 1 beta, 1 beta' and 1 omega subunit. When a sigma factor is associated with the core the holoenzyme is formed, which can initiate transcription.</text>
</comment>
<evidence type="ECO:0000256" key="2">
    <source>
        <dbReference type="ARBA" id="ARBA00012418"/>
    </source>
</evidence>
<gene>
    <name evidence="11" type="primary">rpoA</name>
</gene>
<evidence type="ECO:0000256" key="1">
    <source>
        <dbReference type="ARBA" id="ARBA00007123"/>
    </source>
</evidence>
<keyword evidence="4 11" id="KW-0240">DNA-directed RNA polymerase</keyword>
<comment type="function">
    <text evidence="11">DNA-dependent RNA polymerase catalyzes the transcription of DNA into RNA using the four ribonucleoside triphosphates as substrates.</text>
</comment>
<dbReference type="Pfam" id="PF03118">
    <property type="entry name" value="RNA_pol_A_CTD"/>
    <property type="match status" value="1"/>
</dbReference>
<dbReference type="NCBIfam" id="TIGR02027">
    <property type="entry name" value="rpoA"/>
    <property type="match status" value="1"/>
</dbReference>
<evidence type="ECO:0000256" key="6">
    <source>
        <dbReference type="ARBA" id="ARBA00022695"/>
    </source>
</evidence>
<dbReference type="NCBIfam" id="NF003513">
    <property type="entry name" value="PRK05182.1-2"/>
    <property type="match status" value="1"/>
</dbReference>
<feature type="region of interest" description="Disordered" evidence="12">
    <location>
        <begin position="331"/>
        <end position="350"/>
    </location>
</feature>
<dbReference type="EMBL" id="KT007051">
    <property type="protein sequence ID" value="AKQ04836.1"/>
    <property type="molecule type" value="Genomic_DNA"/>
</dbReference>
<organism evidence="14">
    <name type="scientific">uncultured delta proteobacterium Rifle_16ft_4_minimus_809</name>
    <dbReference type="NCBI Taxonomy" id="1665185"/>
    <lineage>
        <taxon>Bacteria</taxon>
        <taxon>Deltaproteobacteria</taxon>
        <taxon>environmental samples</taxon>
    </lineage>
</organism>
<protein>
    <recommendedName>
        <fullName evidence="3 11">DNA-directed RNA polymerase subunit alpha</fullName>
        <shortName evidence="11">RNAP subunit alpha</shortName>
        <ecNumber evidence="2 11">2.7.7.6</ecNumber>
    </recommendedName>
    <alternativeName>
        <fullName evidence="9 11">RNA polymerase subunit alpha</fullName>
    </alternativeName>
    <alternativeName>
        <fullName evidence="8 11">Transcriptase subunit alpha</fullName>
    </alternativeName>
</protein>
<comment type="domain">
    <text evidence="11">The N-terminal domain is essential for RNAP assembly and basal transcription, whereas the C-terminal domain is involved in interaction with transcriptional regulators and with upstream promoter elements.</text>
</comment>
<evidence type="ECO:0000256" key="3">
    <source>
        <dbReference type="ARBA" id="ARBA00015972"/>
    </source>
</evidence>
<dbReference type="GO" id="GO:0003677">
    <property type="term" value="F:DNA binding"/>
    <property type="evidence" value="ECO:0007669"/>
    <property type="project" value="UniProtKB-UniRule"/>
</dbReference>
<dbReference type="Gene3D" id="3.30.1360.10">
    <property type="entry name" value="RNA polymerase, RBP11-like subunit"/>
    <property type="match status" value="1"/>
</dbReference>
<dbReference type="FunFam" id="2.170.120.12:FF:000001">
    <property type="entry name" value="DNA-directed RNA polymerase subunit alpha"/>
    <property type="match status" value="1"/>
</dbReference>
<dbReference type="InterPro" id="IPR011263">
    <property type="entry name" value="DNA-dir_RNA_pol_RpoA/D/Rpb3"/>
</dbReference>
<dbReference type="Gene3D" id="2.170.120.12">
    <property type="entry name" value="DNA-directed RNA polymerase, insert domain"/>
    <property type="match status" value="1"/>
</dbReference>
<evidence type="ECO:0000259" key="13">
    <source>
        <dbReference type="SMART" id="SM00662"/>
    </source>
</evidence>
<reference evidence="14" key="1">
    <citation type="journal article" date="2015" name="ISME J.">
        <title>Aquifer environment selects for microbial species cohorts in sediment and groundwater.</title>
        <authorList>
            <person name="Hug L.A."/>
            <person name="Thomas B.C."/>
            <person name="Brown C.T."/>
            <person name="Frischkorn K.R."/>
            <person name="Williams K.H."/>
            <person name="Tringe S.G."/>
            <person name="Banfield J.F."/>
        </authorList>
    </citation>
    <scope>NUCLEOTIDE SEQUENCE</scope>
</reference>
<proteinExistence type="inferred from homology"/>
<evidence type="ECO:0000256" key="11">
    <source>
        <dbReference type="HAMAP-Rule" id="MF_00059"/>
    </source>
</evidence>
<dbReference type="GO" id="GO:0006351">
    <property type="term" value="P:DNA-templated transcription"/>
    <property type="evidence" value="ECO:0007669"/>
    <property type="project" value="UniProtKB-UniRule"/>
</dbReference>
<evidence type="ECO:0000256" key="5">
    <source>
        <dbReference type="ARBA" id="ARBA00022679"/>
    </source>
</evidence>
<feature type="compositionally biased region" description="Acidic residues" evidence="12">
    <location>
        <begin position="334"/>
        <end position="350"/>
    </location>
</feature>
<evidence type="ECO:0000256" key="10">
    <source>
        <dbReference type="ARBA" id="ARBA00048552"/>
    </source>
</evidence>
<keyword evidence="6 11" id="KW-0548">Nucleotidyltransferase</keyword>
<sequence length="350" mass="38775">MYRNWKELIKPKRLEAEKETLTETYGKFNAEPLERGYGTTIGNSLRRILLSSLQGAAITAVKIDGVLHEFTTVPGVTEDVTELILNLKEVNLRLHGDGPKTVRISAKGKKEVKAGDIITDGTVEIMNPDHHIATLSKDAKLNMEMTVKWGKGYVTSERNRDDSLPVGAIPVDSIHSPIKKVNFLTSHARVGQITDYDKLTMEVWTNGGVTPTDAVSIAAKILKDQLSVFIGFEEEDYEEVETPYDSGGEGVALGENLLKSVDELELSVRAANCLKKANIKYIGELVQKTENEMLKTKNFGRKSLNEIKEVLTEMGLHLGIKVTDWPPEGFVETTDVEAEDTDDEETEGED</sequence>
<dbReference type="GO" id="GO:0046983">
    <property type="term" value="F:protein dimerization activity"/>
    <property type="evidence" value="ECO:0007669"/>
    <property type="project" value="InterPro"/>
</dbReference>
<dbReference type="Pfam" id="PF01000">
    <property type="entry name" value="RNA_pol_A_bac"/>
    <property type="match status" value="1"/>
</dbReference>
<dbReference type="GO" id="GO:0003899">
    <property type="term" value="F:DNA-directed RNA polymerase activity"/>
    <property type="evidence" value="ECO:0007669"/>
    <property type="project" value="UniProtKB-UniRule"/>
</dbReference>
<evidence type="ECO:0000256" key="8">
    <source>
        <dbReference type="ARBA" id="ARBA00032524"/>
    </source>
</evidence>
<dbReference type="InterPro" id="IPR036603">
    <property type="entry name" value="RBP11-like"/>
</dbReference>
<evidence type="ECO:0000256" key="7">
    <source>
        <dbReference type="ARBA" id="ARBA00023163"/>
    </source>
</evidence>
<feature type="region of interest" description="Alpha C-terminal domain (alpha-CTD)" evidence="11">
    <location>
        <begin position="244"/>
        <end position="350"/>
    </location>
</feature>
<comment type="catalytic activity">
    <reaction evidence="10 11">
        <text>RNA(n) + a ribonucleoside 5'-triphosphate = RNA(n+1) + diphosphate</text>
        <dbReference type="Rhea" id="RHEA:21248"/>
        <dbReference type="Rhea" id="RHEA-COMP:14527"/>
        <dbReference type="Rhea" id="RHEA-COMP:17342"/>
        <dbReference type="ChEBI" id="CHEBI:33019"/>
        <dbReference type="ChEBI" id="CHEBI:61557"/>
        <dbReference type="ChEBI" id="CHEBI:140395"/>
        <dbReference type="EC" id="2.7.7.6"/>
    </reaction>
</comment>
<evidence type="ECO:0000256" key="9">
    <source>
        <dbReference type="ARBA" id="ARBA00033070"/>
    </source>
</evidence>
<dbReference type="AlphaFoldDB" id="A0A0H4TA74"/>
<dbReference type="SUPFAM" id="SSF56553">
    <property type="entry name" value="Insert subdomain of RNA polymerase alpha subunit"/>
    <property type="match status" value="1"/>
</dbReference>
<dbReference type="Gene3D" id="1.10.150.20">
    <property type="entry name" value="5' to 3' exonuclease, C-terminal subdomain"/>
    <property type="match status" value="1"/>
</dbReference>
<evidence type="ECO:0000313" key="14">
    <source>
        <dbReference type="EMBL" id="AKQ04836.1"/>
    </source>
</evidence>
<dbReference type="Pfam" id="PF01193">
    <property type="entry name" value="RNA_pol_L"/>
    <property type="match status" value="1"/>
</dbReference>
<keyword evidence="7 11" id="KW-0804">Transcription</keyword>
<evidence type="ECO:0000256" key="12">
    <source>
        <dbReference type="SAM" id="MobiDB-lite"/>
    </source>
</evidence>
<dbReference type="GO" id="GO:0000428">
    <property type="term" value="C:DNA-directed RNA polymerase complex"/>
    <property type="evidence" value="ECO:0007669"/>
    <property type="project" value="UniProtKB-KW"/>
</dbReference>
<comment type="similarity">
    <text evidence="1 11">Belongs to the RNA polymerase alpha chain family.</text>
</comment>
<dbReference type="InterPro" id="IPR011773">
    <property type="entry name" value="DNA-dir_RpoA"/>
</dbReference>
<dbReference type="HAMAP" id="MF_00059">
    <property type="entry name" value="RNApol_bact_RpoA"/>
    <property type="match status" value="1"/>
</dbReference>
<keyword evidence="5 11" id="KW-0808">Transferase</keyword>
<evidence type="ECO:0000256" key="4">
    <source>
        <dbReference type="ARBA" id="ARBA00022478"/>
    </source>
</evidence>
<dbReference type="InterPro" id="IPR011260">
    <property type="entry name" value="RNAP_asu_C"/>
</dbReference>
<dbReference type="SMART" id="SM00662">
    <property type="entry name" value="RPOLD"/>
    <property type="match status" value="1"/>
</dbReference>
<dbReference type="EC" id="2.7.7.6" evidence="2 11"/>
<dbReference type="InterPro" id="IPR011262">
    <property type="entry name" value="DNA-dir_RNA_pol_insert"/>
</dbReference>
<feature type="region of interest" description="Alpha N-terminal domain (alpha-NTD)" evidence="11">
    <location>
        <begin position="1"/>
        <end position="233"/>
    </location>
</feature>
<dbReference type="GO" id="GO:0005737">
    <property type="term" value="C:cytoplasm"/>
    <property type="evidence" value="ECO:0007669"/>
    <property type="project" value="UniProtKB-ARBA"/>
</dbReference>
<dbReference type="InterPro" id="IPR036643">
    <property type="entry name" value="RNApol_insert_sf"/>
</dbReference>
<dbReference type="SUPFAM" id="SSF55257">
    <property type="entry name" value="RBP11-like subunits of RNA polymerase"/>
    <property type="match status" value="1"/>
</dbReference>
<dbReference type="NCBIfam" id="NF003519">
    <property type="entry name" value="PRK05182.2-5"/>
    <property type="match status" value="1"/>
</dbReference>
<dbReference type="FunFam" id="1.10.150.20:FF:000001">
    <property type="entry name" value="DNA-directed RNA polymerase subunit alpha"/>
    <property type="match status" value="1"/>
</dbReference>
<accession>A0A0H4TA74</accession>
<dbReference type="CDD" id="cd06928">
    <property type="entry name" value="RNAP_alpha_NTD"/>
    <property type="match status" value="1"/>
</dbReference>
<dbReference type="SUPFAM" id="SSF47789">
    <property type="entry name" value="C-terminal domain of RNA polymerase alpha subunit"/>
    <property type="match status" value="1"/>
</dbReference>
<name>A0A0H4TA74_9DELT</name>
<feature type="domain" description="DNA-directed RNA polymerase RpoA/D/Rpb3-type" evidence="13">
    <location>
        <begin position="25"/>
        <end position="232"/>
    </location>
</feature>